<protein>
    <submittedName>
        <fullName evidence="3">NTP transferase domain-containing protein</fullName>
    </submittedName>
</protein>
<accession>A0A6G3XXX3</accession>
<organism evidence="3">
    <name type="scientific">Streptomyces sp. SID7499</name>
    <dbReference type="NCBI Taxonomy" id="2706086"/>
    <lineage>
        <taxon>Bacteria</taxon>
        <taxon>Bacillati</taxon>
        <taxon>Actinomycetota</taxon>
        <taxon>Actinomycetes</taxon>
        <taxon>Kitasatosporales</taxon>
        <taxon>Streptomycetaceae</taxon>
        <taxon>Streptomyces</taxon>
    </lineage>
</organism>
<gene>
    <name evidence="3" type="ORF">G3M58_91480</name>
</gene>
<keyword evidence="1 3" id="KW-0808">Transferase</keyword>
<dbReference type="EMBL" id="JAAGMN010009839">
    <property type="protein sequence ID" value="NEE22668.1"/>
    <property type="molecule type" value="Genomic_DNA"/>
</dbReference>
<dbReference type="Pfam" id="PF01128">
    <property type="entry name" value="IspD"/>
    <property type="match status" value="1"/>
</dbReference>
<evidence type="ECO:0000256" key="2">
    <source>
        <dbReference type="ARBA" id="ARBA00022695"/>
    </source>
</evidence>
<name>A0A6G3XXX3_9ACTN</name>
<dbReference type="PANTHER" id="PTHR32125:SF4">
    <property type="entry name" value="2-C-METHYL-D-ERYTHRITOL 4-PHOSPHATE CYTIDYLYLTRANSFERASE, CHLOROPLASTIC"/>
    <property type="match status" value="1"/>
</dbReference>
<dbReference type="Gene3D" id="3.90.550.10">
    <property type="entry name" value="Spore Coat Polysaccharide Biosynthesis Protein SpsA, Chain A"/>
    <property type="match status" value="1"/>
</dbReference>
<dbReference type="InterPro" id="IPR034683">
    <property type="entry name" value="IspD/TarI"/>
</dbReference>
<keyword evidence="2" id="KW-0548">Nucleotidyltransferase</keyword>
<feature type="non-terminal residue" evidence="3">
    <location>
        <position position="196"/>
    </location>
</feature>
<dbReference type="PANTHER" id="PTHR32125">
    <property type="entry name" value="2-C-METHYL-D-ERYTHRITOL 4-PHOSPHATE CYTIDYLYLTRANSFERASE, CHLOROPLASTIC"/>
    <property type="match status" value="1"/>
</dbReference>
<reference evidence="3" key="1">
    <citation type="submission" date="2020-01" db="EMBL/GenBank/DDBJ databases">
        <title>Insect and environment-associated Actinomycetes.</title>
        <authorList>
            <person name="Currrie C."/>
            <person name="Chevrette M."/>
            <person name="Carlson C."/>
            <person name="Stubbendieck R."/>
            <person name="Wendt-Pienkowski E."/>
        </authorList>
    </citation>
    <scope>NUCLEOTIDE SEQUENCE</scope>
    <source>
        <strain evidence="3">SID7499</strain>
    </source>
</reference>
<dbReference type="SUPFAM" id="SSF53448">
    <property type="entry name" value="Nucleotide-diphospho-sugar transferases"/>
    <property type="match status" value="1"/>
</dbReference>
<evidence type="ECO:0000313" key="3">
    <source>
        <dbReference type="EMBL" id="NEE22668.1"/>
    </source>
</evidence>
<evidence type="ECO:0000256" key="1">
    <source>
        <dbReference type="ARBA" id="ARBA00022679"/>
    </source>
</evidence>
<dbReference type="CDD" id="cd02516">
    <property type="entry name" value="CDP-ME_synthetase"/>
    <property type="match status" value="1"/>
</dbReference>
<dbReference type="AlphaFoldDB" id="A0A6G3XXX3"/>
<dbReference type="InterPro" id="IPR050088">
    <property type="entry name" value="IspD/TarI_cytidylyltransf_bact"/>
</dbReference>
<dbReference type="InterPro" id="IPR029044">
    <property type="entry name" value="Nucleotide-diphossugar_trans"/>
</dbReference>
<sequence>MTTRATRRRTVAVVLAGGTGQRIGLAIPKQLLKIAGRPILEHTLRVFENAPDIDDVIVLMTPSHVAEAERIVSAAGLRKVSAVLAGGGTRSETTNIAIAAVSGRLGADEDCNLLFHDAVRPMLSQRVVKECVAALERYRAVDVAIPSADTVIVTRTHGDDGEFITEVPDRARLRRGQTPQGFRLSTIRTAYELAAA</sequence>
<comment type="caution">
    <text evidence="3">The sequence shown here is derived from an EMBL/GenBank/DDBJ whole genome shotgun (WGS) entry which is preliminary data.</text>
</comment>
<proteinExistence type="predicted"/>
<dbReference type="GO" id="GO:0050518">
    <property type="term" value="F:2-C-methyl-D-erythritol 4-phosphate cytidylyltransferase activity"/>
    <property type="evidence" value="ECO:0007669"/>
    <property type="project" value="TreeGrafter"/>
</dbReference>